<dbReference type="NCBIfam" id="TIGR01909">
    <property type="entry name" value="C_GCAxxG_C_C"/>
    <property type="match status" value="1"/>
</dbReference>
<dbReference type="OrthoDB" id="1624765at2"/>
<evidence type="ECO:0000313" key="3">
    <source>
        <dbReference type="Proteomes" id="UP000294902"/>
    </source>
</evidence>
<name>A0A4R3MSZ9_9FIRM</name>
<proteinExistence type="predicted"/>
<keyword evidence="1" id="KW-1133">Transmembrane helix</keyword>
<keyword evidence="1" id="KW-0812">Transmembrane</keyword>
<protein>
    <submittedName>
        <fullName evidence="2">C_GCAxxG_C_C family probable redox protein</fullName>
    </submittedName>
</protein>
<comment type="caution">
    <text evidence="2">The sequence shown here is derived from an EMBL/GenBank/DDBJ whole genome shotgun (WGS) entry which is preliminary data.</text>
</comment>
<dbReference type="EMBL" id="SMAL01000002">
    <property type="protein sequence ID" value="TCT16164.1"/>
    <property type="molecule type" value="Genomic_DNA"/>
</dbReference>
<dbReference type="Pfam" id="PF09719">
    <property type="entry name" value="C_GCAxxG_C_C"/>
    <property type="match status" value="1"/>
</dbReference>
<dbReference type="InterPro" id="IPR010181">
    <property type="entry name" value="CGCAxxGCC_motif"/>
</dbReference>
<reference evidence="2 3" key="1">
    <citation type="submission" date="2019-03" db="EMBL/GenBank/DDBJ databases">
        <title>Genomic Encyclopedia of Type Strains, Phase IV (KMG-IV): sequencing the most valuable type-strain genomes for metagenomic binning, comparative biology and taxonomic classification.</title>
        <authorList>
            <person name="Goeker M."/>
        </authorList>
    </citation>
    <scope>NUCLEOTIDE SEQUENCE [LARGE SCALE GENOMIC DNA]</scope>
    <source>
        <strain evidence="2 3">DSM 24629</strain>
    </source>
</reference>
<dbReference type="AlphaFoldDB" id="A0A4R3MSZ9"/>
<feature type="transmembrane region" description="Helical" evidence="1">
    <location>
        <begin position="38"/>
        <end position="58"/>
    </location>
</feature>
<dbReference type="RefSeq" id="WP_132250346.1">
    <property type="nucleotide sequence ID" value="NZ_SMAL01000002.1"/>
</dbReference>
<gene>
    <name evidence="2" type="ORF">EDC18_102180</name>
</gene>
<keyword evidence="3" id="KW-1185">Reference proteome</keyword>
<keyword evidence="1" id="KW-0472">Membrane</keyword>
<accession>A0A4R3MSZ9</accession>
<sequence length="123" mass="13348">MKKAIDFYNEGYNCAEAIIKGYNTEHNKSIPVALGSPFGSGMTIGSTCGAITAALIVIGASKGREDSKEINETRKDTKALLKKIKDKYGSLECIELKKQGVPCENLVEDAYNILNEIVTKEGM</sequence>
<organism evidence="2 3">
    <name type="scientific">Natranaerovirga pectinivora</name>
    <dbReference type="NCBI Taxonomy" id="682400"/>
    <lineage>
        <taxon>Bacteria</taxon>
        <taxon>Bacillati</taxon>
        <taxon>Bacillota</taxon>
        <taxon>Clostridia</taxon>
        <taxon>Lachnospirales</taxon>
        <taxon>Natranaerovirgaceae</taxon>
        <taxon>Natranaerovirga</taxon>
    </lineage>
</organism>
<evidence type="ECO:0000313" key="2">
    <source>
        <dbReference type="EMBL" id="TCT16164.1"/>
    </source>
</evidence>
<evidence type="ECO:0000256" key="1">
    <source>
        <dbReference type="SAM" id="Phobius"/>
    </source>
</evidence>
<dbReference type="Proteomes" id="UP000294902">
    <property type="component" value="Unassembled WGS sequence"/>
</dbReference>